<dbReference type="PANTHER" id="PTHR16675:SF191">
    <property type="entry name" value="CLASS I HISTOCOMPATIBILITY ANTIGEN, F10 ALPHA CHAIN-LIKE-RELATED"/>
    <property type="match status" value="1"/>
</dbReference>
<keyword evidence="4" id="KW-1133">Transmembrane helix</keyword>
<dbReference type="InterPro" id="IPR007110">
    <property type="entry name" value="Ig-like_dom"/>
</dbReference>
<evidence type="ECO:0000259" key="6">
    <source>
        <dbReference type="PROSITE" id="PS50835"/>
    </source>
</evidence>
<evidence type="ECO:0000256" key="5">
    <source>
        <dbReference type="SAM" id="SignalP"/>
    </source>
</evidence>
<dbReference type="InterPro" id="IPR037055">
    <property type="entry name" value="MHC_I-like_Ag-recog_sf"/>
</dbReference>
<dbReference type="AlphaFoldDB" id="A0A9D3PFC1"/>
<evidence type="ECO:0000256" key="2">
    <source>
        <dbReference type="ARBA" id="ARBA00023319"/>
    </source>
</evidence>
<dbReference type="Gene3D" id="2.60.40.10">
    <property type="entry name" value="Immunoglobulins"/>
    <property type="match status" value="1"/>
</dbReference>
<evidence type="ECO:0000256" key="1">
    <source>
        <dbReference type="ARBA" id="ARBA00023180"/>
    </source>
</evidence>
<evidence type="ECO:0000313" key="8">
    <source>
        <dbReference type="Proteomes" id="UP001046870"/>
    </source>
</evidence>
<dbReference type="InterPro" id="IPR013783">
    <property type="entry name" value="Ig-like_fold"/>
</dbReference>
<evidence type="ECO:0000256" key="3">
    <source>
        <dbReference type="SAM" id="MobiDB-lite"/>
    </source>
</evidence>
<dbReference type="PROSITE" id="PS50835">
    <property type="entry name" value="IG_LIKE"/>
    <property type="match status" value="1"/>
</dbReference>
<dbReference type="PANTHER" id="PTHR16675">
    <property type="entry name" value="MHC CLASS I-RELATED"/>
    <property type="match status" value="1"/>
</dbReference>
<dbReference type="InterPro" id="IPR011161">
    <property type="entry name" value="MHC_I-like_Ag-recog"/>
</dbReference>
<dbReference type="InterPro" id="IPR003597">
    <property type="entry name" value="Ig_C1-set"/>
</dbReference>
<sequence>MILFHILALMSFVKIVCTGGSHSLWFFNTITSGASPFPELVIVEMVDDFPVGYYDNSAKRMIAWKNWQKEETDVQYAEVRQNAIILVTNRMKKRLELMREHYNHSKGLFTYQRIVGCELDADDTERFKRIDAYNGNDIFEFHNDTSGWHTFNPDIEEKFSFLESQIDLLSQAFYQPWCISMLKSHLQQLNSLLNRKVHPRVRVIQKQDRDTGGMEVTCLATGFYPRHINLTLQRNGQPVPDQELTRGEPLPNGDGTYQLRRSLSVSAEELRERHLYTCTVTHSSVDNKLGVSGEFQSSRNKLVQYGVSFGVLTALVLTIFGLCIRNKRDSGLSQMCSTQQ</sequence>
<comment type="caution">
    <text evidence="7">The sequence shown here is derived from an EMBL/GenBank/DDBJ whole genome shotgun (WGS) entry which is preliminary data.</text>
</comment>
<keyword evidence="8" id="KW-1185">Reference proteome</keyword>
<evidence type="ECO:0000256" key="4">
    <source>
        <dbReference type="SAM" id="Phobius"/>
    </source>
</evidence>
<dbReference type="InterPro" id="IPR011162">
    <property type="entry name" value="MHC_I/II-like_Ag-recog"/>
</dbReference>
<feature type="region of interest" description="Disordered" evidence="3">
    <location>
        <begin position="236"/>
        <end position="255"/>
    </location>
</feature>
<dbReference type="SMART" id="SM00407">
    <property type="entry name" value="IGc1"/>
    <property type="match status" value="1"/>
</dbReference>
<dbReference type="GO" id="GO:0006955">
    <property type="term" value="P:immune response"/>
    <property type="evidence" value="ECO:0007669"/>
    <property type="project" value="TreeGrafter"/>
</dbReference>
<organism evidence="7 8">
    <name type="scientific">Megalops atlanticus</name>
    <name type="common">Tarpon</name>
    <name type="synonym">Clupea gigantea</name>
    <dbReference type="NCBI Taxonomy" id="7932"/>
    <lineage>
        <taxon>Eukaryota</taxon>
        <taxon>Metazoa</taxon>
        <taxon>Chordata</taxon>
        <taxon>Craniata</taxon>
        <taxon>Vertebrata</taxon>
        <taxon>Euteleostomi</taxon>
        <taxon>Actinopterygii</taxon>
        <taxon>Neopterygii</taxon>
        <taxon>Teleostei</taxon>
        <taxon>Elopiformes</taxon>
        <taxon>Megalopidae</taxon>
        <taxon>Megalops</taxon>
    </lineage>
</organism>
<reference evidence="7" key="1">
    <citation type="submission" date="2021-01" db="EMBL/GenBank/DDBJ databases">
        <authorList>
            <person name="Zahm M."/>
            <person name="Roques C."/>
            <person name="Cabau C."/>
            <person name="Klopp C."/>
            <person name="Donnadieu C."/>
            <person name="Jouanno E."/>
            <person name="Lampietro C."/>
            <person name="Louis A."/>
            <person name="Herpin A."/>
            <person name="Echchiki A."/>
            <person name="Berthelot C."/>
            <person name="Parey E."/>
            <person name="Roest-Crollius H."/>
            <person name="Braasch I."/>
            <person name="Postlethwait J."/>
            <person name="Bobe J."/>
            <person name="Montfort J."/>
            <person name="Bouchez O."/>
            <person name="Begum T."/>
            <person name="Mejri S."/>
            <person name="Adams A."/>
            <person name="Chen W.-J."/>
            <person name="Guiguen Y."/>
        </authorList>
    </citation>
    <scope>NUCLEOTIDE SEQUENCE</scope>
    <source>
        <strain evidence="7">YG-15Mar2019-1</strain>
        <tissue evidence="7">Brain</tissue>
    </source>
</reference>
<dbReference type="OrthoDB" id="8936120at2759"/>
<keyword evidence="4" id="KW-0472">Membrane</keyword>
<dbReference type="GO" id="GO:0005615">
    <property type="term" value="C:extracellular space"/>
    <property type="evidence" value="ECO:0007669"/>
    <property type="project" value="TreeGrafter"/>
</dbReference>
<evidence type="ECO:0000313" key="7">
    <source>
        <dbReference type="EMBL" id="KAG7458992.1"/>
    </source>
</evidence>
<dbReference type="Proteomes" id="UP001046870">
    <property type="component" value="Chromosome 20"/>
</dbReference>
<name>A0A9D3PFC1_MEGAT</name>
<keyword evidence="4" id="KW-0812">Transmembrane</keyword>
<keyword evidence="5" id="KW-0732">Signal</keyword>
<dbReference type="PROSITE" id="PS00290">
    <property type="entry name" value="IG_MHC"/>
    <property type="match status" value="1"/>
</dbReference>
<dbReference type="SUPFAM" id="SSF54452">
    <property type="entry name" value="MHC antigen-recognition domain"/>
    <property type="match status" value="1"/>
</dbReference>
<dbReference type="InterPro" id="IPR003006">
    <property type="entry name" value="Ig/MHC_CS"/>
</dbReference>
<dbReference type="Gene3D" id="3.30.500.10">
    <property type="entry name" value="MHC class I-like antigen recognition-like"/>
    <property type="match status" value="1"/>
</dbReference>
<dbReference type="Pfam" id="PF00129">
    <property type="entry name" value="MHC_I"/>
    <property type="match status" value="1"/>
</dbReference>
<keyword evidence="2" id="KW-0393">Immunoglobulin domain</keyword>
<feature type="transmembrane region" description="Helical" evidence="4">
    <location>
        <begin position="302"/>
        <end position="324"/>
    </location>
</feature>
<accession>A0A9D3PFC1</accession>
<keyword evidence="1" id="KW-0325">Glycoprotein</keyword>
<feature type="signal peptide" evidence="5">
    <location>
        <begin position="1"/>
        <end position="18"/>
    </location>
</feature>
<gene>
    <name evidence="7" type="ORF">MATL_G00226490</name>
</gene>
<feature type="domain" description="Ig-like" evidence="6">
    <location>
        <begin position="199"/>
        <end position="292"/>
    </location>
</feature>
<dbReference type="SUPFAM" id="SSF48726">
    <property type="entry name" value="Immunoglobulin"/>
    <property type="match status" value="1"/>
</dbReference>
<protein>
    <recommendedName>
        <fullName evidence="6">Ig-like domain-containing protein</fullName>
    </recommendedName>
</protein>
<proteinExistence type="predicted"/>
<dbReference type="Pfam" id="PF07654">
    <property type="entry name" value="C1-set"/>
    <property type="match status" value="1"/>
</dbReference>
<dbReference type="EMBL" id="JAFDVH010000020">
    <property type="protein sequence ID" value="KAG7458992.1"/>
    <property type="molecule type" value="Genomic_DNA"/>
</dbReference>
<dbReference type="InterPro" id="IPR036179">
    <property type="entry name" value="Ig-like_dom_sf"/>
</dbReference>
<dbReference type="GO" id="GO:0009897">
    <property type="term" value="C:external side of plasma membrane"/>
    <property type="evidence" value="ECO:0007669"/>
    <property type="project" value="TreeGrafter"/>
</dbReference>
<dbReference type="InterPro" id="IPR050208">
    <property type="entry name" value="MHC_class-I_related"/>
</dbReference>
<feature type="chain" id="PRO_5039542903" description="Ig-like domain-containing protein" evidence="5">
    <location>
        <begin position="19"/>
        <end position="340"/>
    </location>
</feature>